<dbReference type="PANTHER" id="PTHR43267:SF1">
    <property type="entry name" value="TRNA THREONYLCARBAMOYLADENOSINE DEHYDRATASE"/>
    <property type="match status" value="1"/>
</dbReference>
<accession>A0ABV9K7Q5</accession>
<keyword evidence="3" id="KW-1185">Reference proteome</keyword>
<dbReference type="InterPro" id="IPR045886">
    <property type="entry name" value="ThiF/MoeB/HesA"/>
</dbReference>
<gene>
    <name evidence="2" type="ORF">ACFO3G_05370</name>
</gene>
<proteinExistence type="predicted"/>
<keyword evidence="2" id="KW-0808">Transferase</keyword>
<dbReference type="Proteomes" id="UP001596020">
    <property type="component" value="Unassembled WGS sequence"/>
</dbReference>
<reference evidence="3" key="1">
    <citation type="journal article" date="2019" name="Int. J. Syst. Evol. Microbiol.">
        <title>The Global Catalogue of Microorganisms (GCM) 10K type strain sequencing project: providing services to taxonomists for standard genome sequencing and annotation.</title>
        <authorList>
            <consortium name="The Broad Institute Genomics Platform"/>
            <consortium name="The Broad Institute Genome Sequencing Center for Infectious Disease"/>
            <person name="Wu L."/>
            <person name="Ma J."/>
        </authorList>
    </citation>
    <scope>NUCLEOTIDE SEQUENCE [LARGE SCALE GENOMIC DNA]</scope>
    <source>
        <strain evidence="3">CGMCC 4.7357</strain>
    </source>
</reference>
<dbReference type="RefSeq" id="WP_380078694.1">
    <property type="nucleotide sequence ID" value="NZ_JBHSGO010000167.1"/>
</dbReference>
<evidence type="ECO:0000313" key="2">
    <source>
        <dbReference type="EMBL" id="MFC4666028.1"/>
    </source>
</evidence>
<comment type="caution">
    <text evidence="2">The sequence shown here is derived from an EMBL/GenBank/DDBJ whole genome shotgun (WGS) entry which is preliminary data.</text>
</comment>
<name>A0ABV9K7Q5_9PORP</name>
<dbReference type="InterPro" id="IPR000594">
    <property type="entry name" value="ThiF_NAD_FAD-bd"/>
</dbReference>
<protein>
    <submittedName>
        <fullName evidence="2">ThiF family adenylyltransferase</fullName>
    </submittedName>
</protein>
<dbReference type="PANTHER" id="PTHR43267">
    <property type="entry name" value="TRNA THREONYLCARBAMOYLADENOSINE DEHYDRATASE"/>
    <property type="match status" value="1"/>
</dbReference>
<feature type="domain" description="THIF-type NAD/FAD binding fold" evidence="1">
    <location>
        <begin position="14"/>
        <end position="241"/>
    </location>
</feature>
<dbReference type="Pfam" id="PF00899">
    <property type="entry name" value="ThiF"/>
    <property type="match status" value="1"/>
</dbReference>
<dbReference type="CDD" id="cd00755">
    <property type="entry name" value="YgdL_like"/>
    <property type="match status" value="1"/>
</dbReference>
<dbReference type="SUPFAM" id="SSF69572">
    <property type="entry name" value="Activating enzymes of the ubiquitin-like proteins"/>
    <property type="match status" value="1"/>
</dbReference>
<keyword evidence="2" id="KW-0548">Nucleotidyltransferase</keyword>
<organism evidence="2 3">
    <name type="scientific">Falsiporphyromonas endometrii</name>
    <dbReference type="NCBI Taxonomy" id="1387297"/>
    <lineage>
        <taxon>Bacteria</taxon>
        <taxon>Pseudomonadati</taxon>
        <taxon>Bacteroidota</taxon>
        <taxon>Bacteroidia</taxon>
        <taxon>Bacteroidales</taxon>
        <taxon>Porphyromonadaceae</taxon>
        <taxon>Falsiporphyromonas</taxon>
    </lineage>
</organism>
<evidence type="ECO:0000313" key="3">
    <source>
        <dbReference type="Proteomes" id="UP001596020"/>
    </source>
</evidence>
<dbReference type="Gene3D" id="3.40.50.720">
    <property type="entry name" value="NAD(P)-binding Rossmann-like Domain"/>
    <property type="match status" value="1"/>
</dbReference>
<dbReference type="EMBL" id="JBHSGO010000167">
    <property type="protein sequence ID" value="MFC4666028.1"/>
    <property type="molecule type" value="Genomic_DNA"/>
</dbReference>
<dbReference type="GO" id="GO:0016779">
    <property type="term" value="F:nucleotidyltransferase activity"/>
    <property type="evidence" value="ECO:0007669"/>
    <property type="project" value="UniProtKB-KW"/>
</dbReference>
<dbReference type="InterPro" id="IPR035985">
    <property type="entry name" value="Ubiquitin-activating_enz"/>
</dbReference>
<sequence>MINIPEWQSRTEILLGEEALVRLHDAHILIVGLGGVGGWAAESLARAGIGEMTLVDADVVSPSNINRQLVATQQTIGRPKTEVLAERLEAINPEIKLHLRQIFIKDELVRELLDEQKYDYVLDAIDSLSPKVYLISEAIARGYKVISSMGAGAKYDPGKIQVADISKSYNCTLARQVRKRLKILGIRKGFRVVFSSELPNRNAVIMVENEQNKKSTAGTLSYMPAMFGLRMAAEVIIALSNS</sequence>
<evidence type="ECO:0000259" key="1">
    <source>
        <dbReference type="Pfam" id="PF00899"/>
    </source>
</evidence>